<dbReference type="Proteomes" id="UP000682892">
    <property type="component" value="Unassembled WGS sequence"/>
</dbReference>
<proteinExistence type="predicted"/>
<gene>
    <name evidence="1" type="ORF">AaeL_AAEL001927</name>
</gene>
<reference evidence="1" key="1">
    <citation type="submission" date="2005-10" db="EMBL/GenBank/DDBJ databases">
        <authorList>
            <person name="Loftus B.J."/>
            <person name="Nene V.M."/>
            <person name="Hannick L.I."/>
            <person name="Bidwell S."/>
            <person name="Haas B."/>
            <person name="Amedeo P."/>
            <person name="Orvis J."/>
            <person name="Wortman J.R."/>
            <person name="White O.R."/>
            <person name="Salzberg S."/>
            <person name="Shumway M."/>
            <person name="Koo H."/>
            <person name="Zhao Y."/>
            <person name="Holmes M."/>
            <person name="Miller J."/>
            <person name="Schatz M."/>
            <person name="Pop M."/>
            <person name="Pai G."/>
            <person name="Utterback T."/>
            <person name="Rogers Y.-H."/>
            <person name="Kravitz S."/>
            <person name="Fraser C.M."/>
        </authorList>
    </citation>
    <scope>NUCLEOTIDE SEQUENCE</scope>
    <source>
        <strain evidence="1">Liverpool</strain>
    </source>
</reference>
<evidence type="ECO:0000313" key="1">
    <source>
        <dbReference type="EMBL" id="EAT46915.1"/>
    </source>
</evidence>
<sequence length="130" mass="14827">MVVHGVFVPGVLVQAKSLALHNMMDRGDTSCVTAVLTSIDHDPMIIGVWMAKMFAAIFHEIRYSLNEHPVEADPNNPPGRSKIRHESESSFNALLEKVKWLVLEDYCFESVLYSIPKVRIFVYIRFDSVY</sequence>
<dbReference type="PaxDb" id="7159-AAEL001927-PA"/>
<dbReference type="HOGENOM" id="CLU_1939826_0_0_1"/>
<evidence type="ECO:0000313" key="2">
    <source>
        <dbReference type="Proteomes" id="UP000682892"/>
    </source>
</evidence>
<accession>Q17JQ9</accession>
<reference evidence="1" key="3">
    <citation type="submission" date="2012-09" db="EMBL/GenBank/DDBJ databases">
        <authorList>
            <consortium name="VectorBase"/>
        </authorList>
    </citation>
    <scope>NUCLEOTIDE SEQUENCE</scope>
    <source>
        <strain evidence="1">Liverpool</strain>
    </source>
</reference>
<dbReference type="EMBL" id="CH477231">
    <property type="protein sequence ID" value="EAT46915.1"/>
    <property type="molecule type" value="Genomic_DNA"/>
</dbReference>
<organism evidence="1 2">
    <name type="scientific">Aedes aegypti</name>
    <name type="common">Yellowfever mosquito</name>
    <name type="synonym">Culex aegypti</name>
    <dbReference type="NCBI Taxonomy" id="7159"/>
    <lineage>
        <taxon>Eukaryota</taxon>
        <taxon>Metazoa</taxon>
        <taxon>Ecdysozoa</taxon>
        <taxon>Arthropoda</taxon>
        <taxon>Hexapoda</taxon>
        <taxon>Insecta</taxon>
        <taxon>Pterygota</taxon>
        <taxon>Neoptera</taxon>
        <taxon>Endopterygota</taxon>
        <taxon>Diptera</taxon>
        <taxon>Nematocera</taxon>
        <taxon>Culicoidea</taxon>
        <taxon>Culicidae</taxon>
        <taxon>Culicinae</taxon>
        <taxon>Aedini</taxon>
        <taxon>Aedes</taxon>
        <taxon>Stegomyia</taxon>
    </lineage>
</organism>
<protein>
    <submittedName>
        <fullName evidence="1">AAEL001927-PA</fullName>
    </submittedName>
</protein>
<dbReference type="AlphaFoldDB" id="Q17JQ9"/>
<reference evidence="1" key="2">
    <citation type="journal article" date="2007" name="Science">
        <title>Genome sequence of Aedes aegypti, a major arbovirus vector.</title>
        <authorList>
            <person name="Nene V."/>
            <person name="Wortman J.R."/>
            <person name="Lawson D."/>
            <person name="Haas B."/>
            <person name="Kodira C."/>
            <person name="Tu Z.J."/>
            <person name="Loftus B."/>
            <person name="Xi Z."/>
            <person name="Megy K."/>
            <person name="Grabherr M."/>
            <person name="Ren Q."/>
            <person name="Zdobnov E.M."/>
            <person name="Lobo N.F."/>
            <person name="Campbell K.S."/>
            <person name="Brown S.E."/>
            <person name="Bonaldo M.F."/>
            <person name="Zhu J."/>
            <person name="Sinkins S.P."/>
            <person name="Hogenkamp D.G."/>
            <person name="Amedeo P."/>
            <person name="Arensburger P."/>
            <person name="Atkinson P.W."/>
            <person name="Bidwell S."/>
            <person name="Biedler J."/>
            <person name="Birney E."/>
            <person name="Bruggner R.V."/>
            <person name="Costas J."/>
            <person name="Coy M.R."/>
            <person name="Crabtree J."/>
            <person name="Crawford M."/>
            <person name="Debruyn B."/>
            <person name="Decaprio D."/>
            <person name="Eiglmeier K."/>
            <person name="Eisenstadt E."/>
            <person name="El-Dorry H."/>
            <person name="Gelbart W.M."/>
            <person name="Gomes S.L."/>
            <person name="Hammond M."/>
            <person name="Hannick L.I."/>
            <person name="Hogan J.R."/>
            <person name="Holmes M.H."/>
            <person name="Jaffe D."/>
            <person name="Johnston J.S."/>
            <person name="Kennedy R.C."/>
            <person name="Koo H."/>
            <person name="Kravitz S."/>
            <person name="Kriventseva E.V."/>
            <person name="Kulp D."/>
            <person name="Labutti K."/>
            <person name="Lee E."/>
            <person name="Li S."/>
            <person name="Lovin D.D."/>
            <person name="Mao C."/>
            <person name="Mauceli E."/>
            <person name="Menck C.F."/>
            <person name="Miller J.R."/>
            <person name="Montgomery P."/>
            <person name="Mori A."/>
            <person name="Nascimento A.L."/>
            <person name="Naveira H.F."/>
            <person name="Nusbaum C."/>
            <person name="O'leary S."/>
            <person name="Orvis J."/>
            <person name="Pertea M."/>
            <person name="Quesneville H."/>
            <person name="Reidenbach K.R."/>
            <person name="Rogers Y.H."/>
            <person name="Roth C.W."/>
            <person name="Schneider J.R."/>
            <person name="Schatz M."/>
            <person name="Shumway M."/>
            <person name="Stanke M."/>
            <person name="Stinson E.O."/>
            <person name="Tubio J.M."/>
            <person name="Vanzee J.P."/>
            <person name="Verjovski-Almeida S."/>
            <person name="Werner D."/>
            <person name="White O."/>
            <person name="Wyder S."/>
            <person name="Zeng Q."/>
            <person name="Zhao Q."/>
            <person name="Zhao Y."/>
            <person name="Hill C.A."/>
            <person name="Raikhel A.S."/>
            <person name="Soares M.B."/>
            <person name="Knudson D.L."/>
            <person name="Lee N.H."/>
            <person name="Galagan J."/>
            <person name="Salzberg S.L."/>
            <person name="Paulsen I.T."/>
            <person name="Dimopoulos G."/>
            <person name="Collins F.H."/>
            <person name="Birren B."/>
            <person name="Fraser-Liggett C.M."/>
            <person name="Severson D.W."/>
        </authorList>
    </citation>
    <scope>NUCLEOTIDE SEQUENCE [LARGE SCALE GENOMIC DNA]</scope>
    <source>
        <strain evidence="1">Liverpool</strain>
    </source>
</reference>
<name>Q17JQ9_AEDAE</name>